<evidence type="ECO:0000256" key="2">
    <source>
        <dbReference type="ARBA" id="ARBA00006109"/>
    </source>
</evidence>
<keyword evidence="6 8" id="KW-1133">Transmembrane helix</keyword>
<gene>
    <name evidence="9" type="ORF">BCR42DRAFT_445751</name>
</gene>
<evidence type="ECO:0000256" key="8">
    <source>
        <dbReference type="SAM" id="Phobius"/>
    </source>
</evidence>
<evidence type="ECO:0000256" key="6">
    <source>
        <dbReference type="ARBA" id="ARBA00022989"/>
    </source>
</evidence>
<comment type="subcellular location">
    <subcellularLocation>
        <location evidence="1">Endoplasmic reticulum membrane</location>
        <topology evidence="1">Multi-pass membrane protein</topology>
    </subcellularLocation>
</comment>
<dbReference type="PANTHER" id="PTHR21181">
    <property type="match status" value="1"/>
</dbReference>
<feature type="transmembrane region" description="Helical" evidence="8">
    <location>
        <begin position="7"/>
        <end position="27"/>
    </location>
</feature>
<keyword evidence="4 8" id="KW-0812">Transmembrane</keyword>
<dbReference type="AlphaFoldDB" id="A0A1X2J2I9"/>
<proteinExistence type="inferred from homology"/>
<keyword evidence="5" id="KW-0256">Endoplasmic reticulum</keyword>
<dbReference type="GO" id="GO:0005886">
    <property type="term" value="C:plasma membrane"/>
    <property type="evidence" value="ECO:0007669"/>
    <property type="project" value="TreeGrafter"/>
</dbReference>
<accession>A0A1X2J2I9</accession>
<reference evidence="9 10" key="1">
    <citation type="submission" date="2016-07" db="EMBL/GenBank/DDBJ databases">
        <title>Pervasive Adenine N6-methylation of Active Genes in Fungi.</title>
        <authorList>
            <consortium name="DOE Joint Genome Institute"/>
            <person name="Mondo S.J."/>
            <person name="Dannebaum R.O."/>
            <person name="Kuo R.C."/>
            <person name="Labutti K."/>
            <person name="Haridas S."/>
            <person name="Kuo A."/>
            <person name="Salamov A."/>
            <person name="Ahrendt S.R."/>
            <person name="Lipzen A."/>
            <person name="Sullivan W."/>
            <person name="Andreopoulos W.B."/>
            <person name="Clum A."/>
            <person name="Lindquist E."/>
            <person name="Daum C."/>
            <person name="Ramamoorthy G.K."/>
            <person name="Gryganskyi A."/>
            <person name="Culley D."/>
            <person name="Magnuson J.K."/>
            <person name="James T.Y."/>
            <person name="O'Malley M.A."/>
            <person name="Stajich J.E."/>
            <person name="Spatafora J.W."/>
            <person name="Visel A."/>
            <person name="Grigoriev I.V."/>
        </authorList>
    </citation>
    <scope>NUCLEOTIDE SEQUENCE [LARGE SCALE GENOMIC DNA]</scope>
    <source>
        <strain evidence="9 10">NRRL 1336</strain>
    </source>
</reference>
<keyword evidence="10" id="KW-1185">Reference proteome</keyword>
<comment type="similarity">
    <text evidence="2">Belongs to the membrane magnesium transporter (TC 1.A.67) family.</text>
</comment>
<comment type="subunit">
    <text evidence="3">Component of the ER membrane protein complex (EMC).</text>
</comment>
<evidence type="ECO:0000313" key="9">
    <source>
        <dbReference type="EMBL" id="ORZ26042.1"/>
    </source>
</evidence>
<sequence length="111" mass="12368">MAANAYIGKLIAIVGALFLFHSAISTYEHLAYLKAVDQNESSLPIEIVVECLCSAVITLVGVILSVDPFKNILMENEIKKMTIDKIDTRPSFITFNHRKVVSTMAQLERKL</sequence>
<keyword evidence="7 8" id="KW-0472">Membrane</keyword>
<organism evidence="9 10">
    <name type="scientific">Absidia repens</name>
    <dbReference type="NCBI Taxonomy" id="90262"/>
    <lineage>
        <taxon>Eukaryota</taxon>
        <taxon>Fungi</taxon>
        <taxon>Fungi incertae sedis</taxon>
        <taxon>Mucoromycota</taxon>
        <taxon>Mucoromycotina</taxon>
        <taxon>Mucoromycetes</taxon>
        <taxon>Mucorales</taxon>
        <taxon>Cunninghamellaceae</taxon>
        <taxon>Absidia</taxon>
    </lineage>
</organism>
<dbReference type="GO" id="GO:0005794">
    <property type="term" value="C:Golgi apparatus"/>
    <property type="evidence" value="ECO:0007669"/>
    <property type="project" value="TreeGrafter"/>
</dbReference>
<dbReference type="GO" id="GO:0005769">
    <property type="term" value="C:early endosome"/>
    <property type="evidence" value="ECO:0007669"/>
    <property type="project" value="TreeGrafter"/>
</dbReference>
<evidence type="ECO:0000256" key="1">
    <source>
        <dbReference type="ARBA" id="ARBA00004477"/>
    </source>
</evidence>
<evidence type="ECO:0000256" key="4">
    <source>
        <dbReference type="ARBA" id="ARBA00022692"/>
    </source>
</evidence>
<dbReference type="Proteomes" id="UP000193560">
    <property type="component" value="Unassembled WGS sequence"/>
</dbReference>
<comment type="caution">
    <text evidence="9">The sequence shown here is derived from an EMBL/GenBank/DDBJ whole genome shotgun (WGS) entry which is preliminary data.</text>
</comment>
<evidence type="ECO:0000256" key="5">
    <source>
        <dbReference type="ARBA" id="ARBA00022824"/>
    </source>
</evidence>
<name>A0A1X2J2I9_9FUNG</name>
<dbReference type="InterPro" id="IPR018937">
    <property type="entry name" value="MMgT"/>
</dbReference>
<evidence type="ECO:0000256" key="3">
    <source>
        <dbReference type="ARBA" id="ARBA00011276"/>
    </source>
</evidence>
<dbReference type="GO" id="GO:0022890">
    <property type="term" value="F:inorganic cation transmembrane transporter activity"/>
    <property type="evidence" value="ECO:0007669"/>
    <property type="project" value="TreeGrafter"/>
</dbReference>
<dbReference type="PANTHER" id="PTHR21181:SF7">
    <property type="entry name" value="ER MEMBRANE PROTEIN COMPLEX SUBUNIT 5"/>
    <property type="match status" value="1"/>
</dbReference>
<evidence type="ECO:0000256" key="7">
    <source>
        <dbReference type="ARBA" id="ARBA00023136"/>
    </source>
</evidence>
<feature type="transmembrane region" description="Helical" evidence="8">
    <location>
        <begin position="47"/>
        <end position="66"/>
    </location>
</feature>
<protein>
    <submittedName>
        <fullName evidence="9">Membrane magnesium transporter-domain-containing protein</fullName>
    </submittedName>
</protein>
<dbReference type="EMBL" id="MCGE01000001">
    <property type="protein sequence ID" value="ORZ26042.1"/>
    <property type="molecule type" value="Genomic_DNA"/>
</dbReference>
<dbReference type="Pfam" id="PF10270">
    <property type="entry name" value="MMgT"/>
    <property type="match status" value="1"/>
</dbReference>
<evidence type="ECO:0000313" key="10">
    <source>
        <dbReference type="Proteomes" id="UP000193560"/>
    </source>
</evidence>
<dbReference type="STRING" id="90262.A0A1X2J2I9"/>
<dbReference type="GO" id="GO:0072546">
    <property type="term" value="C:EMC complex"/>
    <property type="evidence" value="ECO:0007669"/>
    <property type="project" value="TreeGrafter"/>
</dbReference>
<dbReference type="OrthoDB" id="44756at2759"/>